<comment type="caution">
    <text evidence="9">The sequence shown here is derived from an EMBL/GenBank/DDBJ whole genome shotgun (WGS) entry which is preliminary data.</text>
</comment>
<proteinExistence type="predicted"/>
<keyword evidence="2" id="KW-0813">Transport</keyword>
<protein>
    <recommendedName>
        <fullName evidence="8">PTS EIIB type-4 domain-containing protein</fullName>
    </recommendedName>
</protein>
<dbReference type="GO" id="GO:0005737">
    <property type="term" value="C:cytoplasm"/>
    <property type="evidence" value="ECO:0007669"/>
    <property type="project" value="UniProtKB-SubCell"/>
</dbReference>
<dbReference type="GO" id="GO:0016301">
    <property type="term" value="F:kinase activity"/>
    <property type="evidence" value="ECO:0007669"/>
    <property type="project" value="UniProtKB-KW"/>
</dbReference>
<evidence type="ECO:0000256" key="7">
    <source>
        <dbReference type="ARBA" id="ARBA00022777"/>
    </source>
</evidence>
<dbReference type="Proteomes" id="UP000051886">
    <property type="component" value="Unassembled WGS sequence"/>
</dbReference>
<dbReference type="GO" id="GO:0008982">
    <property type="term" value="F:protein-N(PI)-phosphohistidine-sugar phosphotransferase activity"/>
    <property type="evidence" value="ECO:0007669"/>
    <property type="project" value="InterPro"/>
</dbReference>
<evidence type="ECO:0000313" key="10">
    <source>
        <dbReference type="Proteomes" id="UP000051886"/>
    </source>
</evidence>
<keyword evidence="4" id="KW-0762">Sugar transport</keyword>
<sequence>MDDRLVHGQVVMTWLPEIQGEIVLVANDDVFEDKVRRSTMKLAIPSGIKIAFRTIEGAVAFLNDPKYSSNRIMVLTNNPQDAEKICQSVSGVEKITIGGIRKNAPMIHDNLNLTEKDVDCFKRIINSGVEVGMQPTPNHRFESLTRIFNKNSGNSK</sequence>
<keyword evidence="3" id="KW-0963">Cytoplasm</keyword>
<dbReference type="GO" id="GO:0009401">
    <property type="term" value="P:phosphoenolpyruvate-dependent sugar phosphotransferase system"/>
    <property type="evidence" value="ECO:0007669"/>
    <property type="project" value="UniProtKB-KW"/>
</dbReference>
<evidence type="ECO:0000256" key="1">
    <source>
        <dbReference type="ARBA" id="ARBA00004496"/>
    </source>
</evidence>
<evidence type="ECO:0000259" key="8">
    <source>
        <dbReference type="PROSITE" id="PS51101"/>
    </source>
</evidence>
<dbReference type="Gene3D" id="3.40.35.10">
    <property type="entry name" value="Phosphotransferase system, sorbose subfamily IIB component"/>
    <property type="match status" value="1"/>
</dbReference>
<evidence type="ECO:0000256" key="6">
    <source>
        <dbReference type="ARBA" id="ARBA00022683"/>
    </source>
</evidence>
<gene>
    <name evidence="9" type="ORF">IV66_GL000489</name>
</gene>
<evidence type="ECO:0000256" key="3">
    <source>
        <dbReference type="ARBA" id="ARBA00022490"/>
    </source>
</evidence>
<organism evidence="9 10">
    <name type="scientific">Ligilactobacillus pobuzihii</name>
    <dbReference type="NCBI Taxonomy" id="449659"/>
    <lineage>
        <taxon>Bacteria</taxon>
        <taxon>Bacillati</taxon>
        <taxon>Bacillota</taxon>
        <taxon>Bacilli</taxon>
        <taxon>Lactobacillales</taxon>
        <taxon>Lactobacillaceae</taxon>
        <taxon>Ligilactobacillus</taxon>
    </lineage>
</organism>
<keyword evidence="5" id="KW-0808">Transferase</keyword>
<keyword evidence="6" id="KW-0598">Phosphotransferase system</keyword>
<evidence type="ECO:0000256" key="2">
    <source>
        <dbReference type="ARBA" id="ARBA00022448"/>
    </source>
</evidence>
<dbReference type="PATRIC" id="fig|449659.4.peg.492"/>
<dbReference type="Pfam" id="PF03830">
    <property type="entry name" value="PTSIIB_sorb"/>
    <property type="match status" value="1"/>
</dbReference>
<name>A0A0R2LHN3_9LACO</name>
<dbReference type="InterPro" id="IPR004720">
    <property type="entry name" value="PTS_IIB_sorbose-sp"/>
</dbReference>
<dbReference type="EMBL" id="JQCN01000011">
    <property type="protein sequence ID" value="KRO01301.1"/>
    <property type="molecule type" value="Genomic_DNA"/>
</dbReference>
<evidence type="ECO:0000313" key="9">
    <source>
        <dbReference type="EMBL" id="KRO01301.1"/>
    </source>
</evidence>
<dbReference type="STRING" id="449659.IV66_GL000489"/>
<dbReference type="InterPro" id="IPR036667">
    <property type="entry name" value="PTS_IIB_sorbose-sp_sf"/>
</dbReference>
<comment type="subcellular location">
    <subcellularLocation>
        <location evidence="1">Cytoplasm</location>
    </subcellularLocation>
</comment>
<dbReference type="PROSITE" id="PS51101">
    <property type="entry name" value="PTS_EIIB_TYPE_4"/>
    <property type="match status" value="1"/>
</dbReference>
<keyword evidence="10" id="KW-1185">Reference proteome</keyword>
<dbReference type="AlphaFoldDB" id="A0A0R2LHN3"/>
<evidence type="ECO:0000256" key="4">
    <source>
        <dbReference type="ARBA" id="ARBA00022597"/>
    </source>
</evidence>
<evidence type="ECO:0000256" key="5">
    <source>
        <dbReference type="ARBA" id="ARBA00022679"/>
    </source>
</evidence>
<reference evidence="9 10" key="1">
    <citation type="journal article" date="2015" name="Genome Announc.">
        <title>Expanding the biotechnology potential of lactobacilli through comparative genomics of 213 strains and associated genera.</title>
        <authorList>
            <person name="Sun Z."/>
            <person name="Harris H.M."/>
            <person name="McCann A."/>
            <person name="Guo C."/>
            <person name="Argimon S."/>
            <person name="Zhang W."/>
            <person name="Yang X."/>
            <person name="Jeffery I.B."/>
            <person name="Cooney J.C."/>
            <person name="Kagawa T.F."/>
            <person name="Liu W."/>
            <person name="Song Y."/>
            <person name="Salvetti E."/>
            <person name="Wrobel A."/>
            <person name="Rasinkangas P."/>
            <person name="Parkhill J."/>
            <person name="Rea M.C."/>
            <person name="O'Sullivan O."/>
            <person name="Ritari J."/>
            <person name="Douillard F.P."/>
            <person name="Paul Ross R."/>
            <person name="Yang R."/>
            <person name="Briner A.E."/>
            <person name="Felis G.E."/>
            <person name="de Vos W.M."/>
            <person name="Barrangou R."/>
            <person name="Klaenhammer T.R."/>
            <person name="Caufield P.W."/>
            <person name="Cui Y."/>
            <person name="Zhang H."/>
            <person name="O'Toole P.W."/>
        </authorList>
    </citation>
    <scope>NUCLEOTIDE SEQUENCE [LARGE SCALE GENOMIC DNA]</scope>
    <source>
        <strain evidence="9 10">NBRC 103219</strain>
    </source>
</reference>
<feature type="domain" description="PTS EIIB type-4" evidence="8">
    <location>
        <begin position="1"/>
        <end position="155"/>
    </location>
</feature>
<accession>A0A0R2LHN3</accession>
<dbReference type="SUPFAM" id="SSF52728">
    <property type="entry name" value="PTS IIb component"/>
    <property type="match status" value="1"/>
</dbReference>
<keyword evidence="7" id="KW-0418">Kinase</keyword>